<dbReference type="Gene3D" id="2.50.20.10">
    <property type="entry name" value="Lipoprotein localisation LolA/LolB/LppX"/>
    <property type="match status" value="1"/>
</dbReference>
<comment type="similarity">
    <text evidence="2">Belongs to the LolB family.</text>
</comment>
<evidence type="ECO:0000256" key="12">
    <source>
        <dbReference type="ARBA" id="ARBA00023288"/>
    </source>
</evidence>
<gene>
    <name evidence="14" type="primary">lolB</name>
    <name evidence="14" type="ORF">GEV47_06710</name>
</gene>
<protein>
    <recommendedName>
        <fullName evidence="4">Outer-membrane lipoprotein LolB</fullName>
    </recommendedName>
</protein>
<keyword evidence="9" id="KW-0564">Palmitate</keyword>
<evidence type="ECO:0000256" key="7">
    <source>
        <dbReference type="ARBA" id="ARBA00022927"/>
    </source>
</evidence>
<evidence type="ECO:0000256" key="6">
    <source>
        <dbReference type="ARBA" id="ARBA00022729"/>
    </source>
</evidence>
<evidence type="ECO:0000256" key="8">
    <source>
        <dbReference type="ARBA" id="ARBA00023136"/>
    </source>
</evidence>
<keyword evidence="8" id="KW-0472">Membrane</keyword>
<dbReference type="Proteomes" id="UP000451565">
    <property type="component" value="Unassembled WGS sequence"/>
</dbReference>
<keyword evidence="15" id="KW-1185">Reference proteome</keyword>
<comment type="caution">
    <text evidence="14">The sequence shown here is derived from an EMBL/GenBank/DDBJ whole genome shotgun (WGS) entry which is preliminary data.</text>
</comment>
<comment type="subcellular location">
    <subcellularLocation>
        <location evidence="1">Cell outer membrane</location>
        <topology evidence="1">Lipid-anchor</topology>
    </subcellularLocation>
</comment>
<evidence type="ECO:0000256" key="4">
    <source>
        <dbReference type="ARBA" id="ARBA00016202"/>
    </source>
</evidence>
<dbReference type="OrthoDB" id="9797618at2"/>
<evidence type="ECO:0000256" key="3">
    <source>
        <dbReference type="ARBA" id="ARBA00011245"/>
    </source>
</evidence>
<dbReference type="SUPFAM" id="SSF89392">
    <property type="entry name" value="Prokaryotic lipoproteins and lipoprotein localization factors"/>
    <property type="match status" value="1"/>
</dbReference>
<reference evidence="14 15" key="1">
    <citation type="submission" date="2019-10" db="EMBL/GenBank/DDBJ databases">
        <title>Glaciimonas soli sp. nov., a psychrophilic bacterium isolated from the forest soil of a high elevation mountain in Taiwan.</title>
        <authorList>
            <person name="Wang L.-T."/>
            <person name="Shieh W.Y."/>
        </authorList>
    </citation>
    <scope>NUCLEOTIDE SEQUENCE [LARGE SCALE GENOMIC DNA]</scope>
    <source>
        <strain evidence="14 15">GS1</strain>
    </source>
</reference>
<evidence type="ECO:0000256" key="1">
    <source>
        <dbReference type="ARBA" id="ARBA00004459"/>
    </source>
</evidence>
<dbReference type="GO" id="GO:0009279">
    <property type="term" value="C:cell outer membrane"/>
    <property type="evidence" value="ECO:0007669"/>
    <property type="project" value="UniProtKB-SubCell"/>
</dbReference>
<feature type="signal peptide" evidence="13">
    <location>
        <begin position="1"/>
        <end position="33"/>
    </location>
</feature>
<proteinExistence type="inferred from homology"/>
<evidence type="ECO:0000313" key="14">
    <source>
        <dbReference type="EMBL" id="MQR00369.1"/>
    </source>
</evidence>
<evidence type="ECO:0000313" key="15">
    <source>
        <dbReference type="Proteomes" id="UP000451565"/>
    </source>
</evidence>
<keyword evidence="6 13" id="KW-0732">Signal</keyword>
<accession>A0A843YKL5</accession>
<evidence type="ECO:0000256" key="9">
    <source>
        <dbReference type="ARBA" id="ARBA00023139"/>
    </source>
</evidence>
<dbReference type="AlphaFoldDB" id="A0A843YKL5"/>
<dbReference type="Pfam" id="PF03550">
    <property type="entry name" value="LolB"/>
    <property type="match status" value="1"/>
</dbReference>
<keyword evidence="11" id="KW-0998">Cell outer membrane</keyword>
<dbReference type="EMBL" id="WINI01000003">
    <property type="protein sequence ID" value="MQR00369.1"/>
    <property type="molecule type" value="Genomic_DNA"/>
</dbReference>
<keyword evidence="7" id="KW-0653">Protein transport</keyword>
<evidence type="ECO:0000256" key="5">
    <source>
        <dbReference type="ARBA" id="ARBA00022448"/>
    </source>
</evidence>
<name>A0A843YKL5_9BURK</name>
<organism evidence="14 15">
    <name type="scientific">Glaciimonas soli</name>
    <dbReference type="NCBI Taxonomy" id="2590999"/>
    <lineage>
        <taxon>Bacteria</taxon>
        <taxon>Pseudomonadati</taxon>
        <taxon>Pseudomonadota</taxon>
        <taxon>Betaproteobacteria</taxon>
        <taxon>Burkholderiales</taxon>
        <taxon>Oxalobacteraceae</taxon>
        <taxon>Glaciimonas</taxon>
    </lineage>
</organism>
<dbReference type="InterPro" id="IPR004565">
    <property type="entry name" value="OM_lipoprot_LolB"/>
</dbReference>
<feature type="chain" id="PRO_5032810927" description="Outer-membrane lipoprotein LolB" evidence="13">
    <location>
        <begin position="34"/>
        <end position="224"/>
    </location>
</feature>
<comment type="subunit">
    <text evidence="3">Monomer.</text>
</comment>
<keyword evidence="12 14" id="KW-0449">Lipoprotein</keyword>
<dbReference type="InterPro" id="IPR029046">
    <property type="entry name" value="LolA/LolB/LppX"/>
</dbReference>
<dbReference type="PROSITE" id="PS51257">
    <property type="entry name" value="PROKAR_LIPOPROTEIN"/>
    <property type="match status" value="1"/>
</dbReference>
<keyword evidence="5" id="KW-0813">Transport</keyword>
<evidence type="ECO:0000256" key="2">
    <source>
        <dbReference type="ARBA" id="ARBA00009696"/>
    </source>
</evidence>
<sequence>MHFLRKSATMATITIAALFSAGCSSLSTSPAHISETTPAIATTAAMAAPAQRPYYKAIDLGGRLSVRYEQNGKEQAVYGSFTWSQTLDHTVVTLLSPLGQTLATINITPDLSTLQQAGQPIRTAADVDQLTSEALGWPLPIAGMRDWLQAFGNDSKDQRFNLNPTSDSSAVTSVTTSDHWLIQYTNWQTGTDNSGYAKRIDLSRNTEQAGPVAIRIVIDNWQPH</sequence>
<keyword evidence="10" id="KW-0143">Chaperone</keyword>
<dbReference type="CDD" id="cd16326">
    <property type="entry name" value="LolB"/>
    <property type="match status" value="1"/>
</dbReference>
<dbReference type="GO" id="GO:0015031">
    <property type="term" value="P:protein transport"/>
    <property type="evidence" value="ECO:0007669"/>
    <property type="project" value="UniProtKB-KW"/>
</dbReference>
<dbReference type="NCBIfam" id="TIGR00548">
    <property type="entry name" value="lolB"/>
    <property type="match status" value="1"/>
</dbReference>
<evidence type="ECO:0000256" key="13">
    <source>
        <dbReference type="SAM" id="SignalP"/>
    </source>
</evidence>
<evidence type="ECO:0000256" key="11">
    <source>
        <dbReference type="ARBA" id="ARBA00023237"/>
    </source>
</evidence>
<dbReference type="RefSeq" id="WP_153233974.1">
    <property type="nucleotide sequence ID" value="NZ_WINI01000003.1"/>
</dbReference>
<evidence type="ECO:0000256" key="10">
    <source>
        <dbReference type="ARBA" id="ARBA00023186"/>
    </source>
</evidence>